<evidence type="ECO:0000256" key="11">
    <source>
        <dbReference type="ARBA" id="ARBA00023146"/>
    </source>
</evidence>
<dbReference type="InterPro" id="IPR002319">
    <property type="entry name" value="Phenylalanyl-tRNA_Synthase"/>
</dbReference>
<evidence type="ECO:0000313" key="13">
    <source>
        <dbReference type="EMBL" id="KAJ4462140.1"/>
    </source>
</evidence>
<dbReference type="EMBL" id="JAPMOS010000004">
    <property type="protein sequence ID" value="KAJ4462140.1"/>
    <property type="molecule type" value="Genomic_DNA"/>
</dbReference>
<dbReference type="Gene3D" id="3.30.930.10">
    <property type="entry name" value="Bira Bifunctional Protein, Domain 2"/>
    <property type="match status" value="1"/>
</dbReference>
<keyword evidence="10" id="KW-0648">Protein biosynthesis</keyword>
<sequence length="504" mass="57147">METPAPTPATLGEDQCCDLVLQALKVPGTEIADSNAFAAQHGAATEVMSNAIKSLGSQDMVMTQSQAVIEWVMTEEGEGSFKHESAEFSLFNRFPAEGLEEATLSELERHALNYLKSQRLVTFNKATKRCMKVEGATMERDTTHEMMVRFVRGSLEALSKDEQKDVQKRKLVEKRTRKLIKVVRGPAYAETRKPTVPFLTKDMLAKGNWDQVNFKPLKLDAISAHPPAGHLHPLMQYKSMVRRIFISLGFQEMPTSRFVESSLWNFDALYQPQAHPCRDMQDTFFMKDPALMVTMPAGGLVEKIKQMHEQGGNGSIGWRYHWKEEGRKNIMRTHTTAISARMLAQLGQNYPAKFFSIDRVFRNETLDATHLAEFHQIEGMVIGKGLTLTHLMGTIRQFFEKIGMHDISFQPTYNPYTEPSMEISAFHPGLNRRVEIGNSGIFRPEMLTQLGLPNDVQVLAWGFSLERPTMILYGISNIREMFGPRMDLDLIENHPLRLLGVHTN</sequence>
<keyword evidence="6" id="KW-0479">Metal-binding</keyword>
<gene>
    <name evidence="13" type="ORF">PAPYR_1320</name>
</gene>
<protein>
    <recommendedName>
        <fullName evidence="3">phenylalanine--tRNA ligase</fullName>
        <ecNumber evidence="3">6.1.1.20</ecNumber>
    </recommendedName>
</protein>
<dbReference type="Gene3D" id="1.10.10.2320">
    <property type="match status" value="1"/>
</dbReference>
<dbReference type="Gene3D" id="3.30.1370.240">
    <property type="match status" value="1"/>
</dbReference>
<accession>A0ABQ8UX44</accession>
<keyword evidence="14" id="KW-1185">Reference proteome</keyword>
<dbReference type="EC" id="6.1.1.20" evidence="3"/>
<evidence type="ECO:0000313" key="14">
    <source>
        <dbReference type="Proteomes" id="UP001141327"/>
    </source>
</evidence>
<evidence type="ECO:0000256" key="2">
    <source>
        <dbReference type="ARBA" id="ARBA00006703"/>
    </source>
</evidence>
<dbReference type="NCBIfam" id="TIGR00468">
    <property type="entry name" value="pheS"/>
    <property type="match status" value="1"/>
</dbReference>
<keyword evidence="9" id="KW-0460">Magnesium</keyword>
<keyword evidence="7" id="KW-0547">Nucleotide-binding</keyword>
<organism evidence="13 14">
    <name type="scientific">Paratrimastix pyriformis</name>
    <dbReference type="NCBI Taxonomy" id="342808"/>
    <lineage>
        <taxon>Eukaryota</taxon>
        <taxon>Metamonada</taxon>
        <taxon>Preaxostyla</taxon>
        <taxon>Paratrimastigidae</taxon>
        <taxon>Paratrimastix</taxon>
    </lineage>
</organism>
<dbReference type="SUPFAM" id="SSF55681">
    <property type="entry name" value="Class II aaRS and biotin synthetases"/>
    <property type="match status" value="1"/>
</dbReference>
<evidence type="ECO:0000256" key="3">
    <source>
        <dbReference type="ARBA" id="ARBA00012814"/>
    </source>
</evidence>
<evidence type="ECO:0000256" key="5">
    <source>
        <dbReference type="ARBA" id="ARBA00022598"/>
    </source>
</evidence>
<evidence type="ECO:0000256" key="9">
    <source>
        <dbReference type="ARBA" id="ARBA00022842"/>
    </source>
</evidence>
<evidence type="ECO:0000256" key="8">
    <source>
        <dbReference type="ARBA" id="ARBA00022840"/>
    </source>
</evidence>
<dbReference type="NCBIfam" id="NF003210">
    <property type="entry name" value="PRK04172.1"/>
    <property type="match status" value="1"/>
</dbReference>
<dbReference type="InterPro" id="IPR004529">
    <property type="entry name" value="Phe-tRNA-synth_IIc_asu"/>
</dbReference>
<dbReference type="PROSITE" id="PS50862">
    <property type="entry name" value="AA_TRNA_LIGASE_II"/>
    <property type="match status" value="1"/>
</dbReference>
<evidence type="ECO:0000256" key="7">
    <source>
        <dbReference type="ARBA" id="ARBA00022741"/>
    </source>
</evidence>
<dbReference type="PANTHER" id="PTHR11538:SF40">
    <property type="entry name" value="PHENYLALANINE--TRNA LIGASE ALPHA SUBUNIT"/>
    <property type="match status" value="1"/>
</dbReference>
<dbReference type="Pfam" id="PF01409">
    <property type="entry name" value="tRNA-synt_2d"/>
    <property type="match status" value="1"/>
</dbReference>
<evidence type="ECO:0000256" key="6">
    <source>
        <dbReference type="ARBA" id="ARBA00022723"/>
    </source>
</evidence>
<dbReference type="CDD" id="cd00496">
    <property type="entry name" value="PheRS_alpha_core"/>
    <property type="match status" value="1"/>
</dbReference>
<dbReference type="InterPro" id="IPR006195">
    <property type="entry name" value="aa-tRNA-synth_II"/>
</dbReference>
<proteinExistence type="inferred from homology"/>
<evidence type="ECO:0000256" key="1">
    <source>
        <dbReference type="ARBA" id="ARBA00004496"/>
    </source>
</evidence>
<evidence type="ECO:0000256" key="10">
    <source>
        <dbReference type="ARBA" id="ARBA00022917"/>
    </source>
</evidence>
<dbReference type="Gene3D" id="1.10.10.2330">
    <property type="match status" value="1"/>
</dbReference>
<feature type="domain" description="Aminoacyl-transfer RNA synthetases class-II family profile" evidence="12">
    <location>
        <begin position="238"/>
        <end position="484"/>
    </location>
</feature>
<dbReference type="GO" id="GO:0016874">
    <property type="term" value="F:ligase activity"/>
    <property type="evidence" value="ECO:0007669"/>
    <property type="project" value="UniProtKB-KW"/>
</dbReference>
<keyword evidence="4" id="KW-0963">Cytoplasm</keyword>
<dbReference type="InterPro" id="IPR045864">
    <property type="entry name" value="aa-tRNA-synth_II/BPL/LPL"/>
</dbReference>
<dbReference type="PANTHER" id="PTHR11538">
    <property type="entry name" value="PHENYLALANYL-TRNA SYNTHETASE"/>
    <property type="match status" value="1"/>
</dbReference>
<evidence type="ECO:0000259" key="12">
    <source>
        <dbReference type="PROSITE" id="PS50862"/>
    </source>
</evidence>
<comment type="subcellular location">
    <subcellularLocation>
        <location evidence="1">Cytoplasm</location>
    </subcellularLocation>
</comment>
<name>A0ABQ8UX44_9EUKA</name>
<comment type="caution">
    <text evidence="13">The sequence shown here is derived from an EMBL/GenBank/DDBJ whole genome shotgun (WGS) entry which is preliminary data.</text>
</comment>
<keyword evidence="11" id="KW-0030">Aminoacyl-tRNA synthetase</keyword>
<comment type="similarity">
    <text evidence="2">Belongs to the class-II aminoacyl-tRNA synthetase family. Phe-tRNA synthetase alpha subunit type 2 subfamily.</text>
</comment>
<keyword evidence="5 13" id="KW-0436">Ligase</keyword>
<keyword evidence="8" id="KW-0067">ATP-binding</keyword>
<reference evidence="13" key="1">
    <citation type="journal article" date="2022" name="bioRxiv">
        <title>Genomics of Preaxostyla Flagellates Illuminates Evolutionary Transitions and the Path Towards Mitochondrial Loss.</title>
        <authorList>
            <person name="Novak L.V.F."/>
            <person name="Treitli S.C."/>
            <person name="Pyrih J."/>
            <person name="Halakuc P."/>
            <person name="Pipaliya S.V."/>
            <person name="Vacek V."/>
            <person name="Brzon O."/>
            <person name="Soukal P."/>
            <person name="Eme L."/>
            <person name="Dacks J.B."/>
            <person name="Karnkowska A."/>
            <person name="Elias M."/>
            <person name="Hampl V."/>
        </authorList>
    </citation>
    <scope>NUCLEOTIDE SEQUENCE</scope>
    <source>
        <strain evidence="13">RCP-MX</strain>
    </source>
</reference>
<dbReference type="Proteomes" id="UP001141327">
    <property type="component" value="Unassembled WGS sequence"/>
</dbReference>
<evidence type="ECO:0000256" key="4">
    <source>
        <dbReference type="ARBA" id="ARBA00022490"/>
    </source>
</evidence>